<keyword evidence="4" id="KW-1185">Reference proteome</keyword>
<dbReference type="AlphaFoldDB" id="A0A226DCP5"/>
<protein>
    <submittedName>
        <fullName evidence="3">Uncharacterized protein</fullName>
    </submittedName>
</protein>
<dbReference type="EMBL" id="LNIX01000024">
    <property type="protein sequence ID" value="OXA42969.1"/>
    <property type="molecule type" value="Genomic_DNA"/>
</dbReference>
<proteinExistence type="predicted"/>
<keyword evidence="2" id="KW-1133">Transmembrane helix</keyword>
<feature type="transmembrane region" description="Helical" evidence="2">
    <location>
        <begin position="395"/>
        <end position="418"/>
    </location>
</feature>
<feature type="transmembrane region" description="Helical" evidence="2">
    <location>
        <begin position="265"/>
        <end position="287"/>
    </location>
</feature>
<evidence type="ECO:0000313" key="3">
    <source>
        <dbReference type="EMBL" id="OXA42969.1"/>
    </source>
</evidence>
<keyword evidence="2" id="KW-0472">Membrane</keyword>
<accession>A0A226DCP5</accession>
<evidence type="ECO:0000256" key="1">
    <source>
        <dbReference type="SAM" id="MobiDB-lite"/>
    </source>
</evidence>
<gene>
    <name evidence="3" type="ORF">Fcan01_22380</name>
</gene>
<evidence type="ECO:0000256" key="2">
    <source>
        <dbReference type="SAM" id="Phobius"/>
    </source>
</evidence>
<sequence length="426" mass="46845">MLDPRYRKLKFADEDAKQQARDCLRNYMAVERSTCSSPDLHQSTSTEALSIQPSAPKRGRFSELEDSDEEVEELDELDSYLIYVFKNPLPLRFGWIGSENFGAKRIWMDWILIFLVESDLDGSDLKKSRSSSPLVFGLYLLSTCFWILIAFSEHDAASSSEETNPTAANFRLLAILVNQKQGGDPTERGGLLENDEISGNFSNSETDKELEMLQKKFVHAWNSVSPYFQGACGLAVVSGLVQVVACMAILSSSTKGAGKPFRLRLWKVLHFCLIITFLICIAIPVSIDKSLKDGGIADHLDALAAQLKRHNAPSLDTEDVDNIKLLYIALAGDAVGCTFLVVIGHFVLSNISIPVTIDKSLTDGGIADHLDALAAQLKRKNAPSLDTEDVDNIKLLNIALAGDAVGCTFLVVIGHFVLSYVGKIRR</sequence>
<reference evidence="3 4" key="1">
    <citation type="submission" date="2015-12" db="EMBL/GenBank/DDBJ databases">
        <title>The genome of Folsomia candida.</title>
        <authorList>
            <person name="Faddeeva A."/>
            <person name="Derks M.F."/>
            <person name="Anvar Y."/>
            <person name="Smit S."/>
            <person name="Van Straalen N."/>
            <person name="Roelofs D."/>
        </authorList>
    </citation>
    <scope>NUCLEOTIDE SEQUENCE [LARGE SCALE GENOMIC DNA]</scope>
    <source>
        <strain evidence="3 4">VU population</strain>
        <tissue evidence="3">Whole body</tissue>
    </source>
</reference>
<feature type="region of interest" description="Disordered" evidence="1">
    <location>
        <begin position="181"/>
        <end position="202"/>
    </location>
</feature>
<name>A0A226DCP5_FOLCA</name>
<keyword evidence="2" id="KW-0812">Transmembrane</keyword>
<organism evidence="3 4">
    <name type="scientific">Folsomia candida</name>
    <name type="common">Springtail</name>
    <dbReference type="NCBI Taxonomy" id="158441"/>
    <lineage>
        <taxon>Eukaryota</taxon>
        <taxon>Metazoa</taxon>
        <taxon>Ecdysozoa</taxon>
        <taxon>Arthropoda</taxon>
        <taxon>Hexapoda</taxon>
        <taxon>Collembola</taxon>
        <taxon>Entomobryomorpha</taxon>
        <taxon>Isotomoidea</taxon>
        <taxon>Isotomidae</taxon>
        <taxon>Proisotominae</taxon>
        <taxon>Folsomia</taxon>
    </lineage>
</organism>
<evidence type="ECO:0000313" key="4">
    <source>
        <dbReference type="Proteomes" id="UP000198287"/>
    </source>
</evidence>
<comment type="caution">
    <text evidence="3">The sequence shown here is derived from an EMBL/GenBank/DDBJ whole genome shotgun (WGS) entry which is preliminary data.</text>
</comment>
<feature type="region of interest" description="Disordered" evidence="1">
    <location>
        <begin position="35"/>
        <end position="66"/>
    </location>
</feature>
<feature type="transmembrane region" description="Helical" evidence="2">
    <location>
        <begin position="134"/>
        <end position="152"/>
    </location>
</feature>
<feature type="compositionally biased region" description="Polar residues" evidence="1">
    <location>
        <begin position="35"/>
        <end position="53"/>
    </location>
</feature>
<dbReference type="Proteomes" id="UP000198287">
    <property type="component" value="Unassembled WGS sequence"/>
</dbReference>
<feature type="transmembrane region" description="Helical" evidence="2">
    <location>
        <begin position="325"/>
        <end position="348"/>
    </location>
</feature>
<feature type="transmembrane region" description="Helical" evidence="2">
    <location>
        <begin position="227"/>
        <end position="253"/>
    </location>
</feature>